<dbReference type="PANTHER" id="PTHR42781:SF4">
    <property type="entry name" value="SPERMIDINE_PUTRESCINE IMPORT ATP-BINDING PROTEIN POTA"/>
    <property type="match status" value="1"/>
</dbReference>
<dbReference type="InterPro" id="IPR003439">
    <property type="entry name" value="ABC_transporter-like_ATP-bd"/>
</dbReference>
<proteinExistence type="predicted"/>
<dbReference type="Proteomes" id="UP001172082">
    <property type="component" value="Unassembled WGS sequence"/>
</dbReference>
<accession>A0ABT8KIM0</accession>
<dbReference type="EMBL" id="JAUJEA010000001">
    <property type="protein sequence ID" value="MDN5199892.1"/>
    <property type="molecule type" value="Genomic_DNA"/>
</dbReference>
<dbReference type="InterPro" id="IPR013611">
    <property type="entry name" value="Transp-assoc_OB_typ2"/>
</dbReference>
<dbReference type="GO" id="GO:0005524">
    <property type="term" value="F:ATP binding"/>
    <property type="evidence" value="ECO:0007669"/>
    <property type="project" value="UniProtKB-KW"/>
</dbReference>
<evidence type="ECO:0000313" key="5">
    <source>
        <dbReference type="EMBL" id="MDN5199892.1"/>
    </source>
</evidence>
<name>A0ABT8KIM0_9BACT</name>
<evidence type="ECO:0000259" key="4">
    <source>
        <dbReference type="PROSITE" id="PS50893"/>
    </source>
</evidence>
<dbReference type="SUPFAM" id="SSF50331">
    <property type="entry name" value="MOP-like"/>
    <property type="match status" value="1"/>
</dbReference>
<dbReference type="RefSeq" id="WP_346749922.1">
    <property type="nucleotide sequence ID" value="NZ_JAUJEA010000001.1"/>
</dbReference>
<dbReference type="InterPro" id="IPR003593">
    <property type="entry name" value="AAA+_ATPase"/>
</dbReference>
<reference evidence="5" key="1">
    <citation type="submission" date="2023-06" db="EMBL/GenBank/DDBJ databases">
        <title>Genomic of Parafulvivirga corallium.</title>
        <authorList>
            <person name="Wang G."/>
        </authorList>
    </citation>
    <scope>NUCLEOTIDE SEQUENCE</scope>
    <source>
        <strain evidence="5">BMA10</strain>
    </source>
</reference>
<dbReference type="SUPFAM" id="SSF52540">
    <property type="entry name" value="P-loop containing nucleoside triphosphate hydrolases"/>
    <property type="match status" value="1"/>
</dbReference>
<comment type="caution">
    <text evidence="5">The sequence shown here is derived from an EMBL/GenBank/DDBJ whole genome shotgun (WGS) entry which is preliminary data.</text>
</comment>
<keyword evidence="2" id="KW-0547">Nucleotide-binding</keyword>
<dbReference type="SMART" id="SM00382">
    <property type="entry name" value="AAA"/>
    <property type="match status" value="1"/>
</dbReference>
<gene>
    <name evidence="5" type="ORF">QQ008_00925</name>
</gene>
<dbReference type="PROSITE" id="PS00211">
    <property type="entry name" value="ABC_TRANSPORTER_1"/>
    <property type="match status" value="1"/>
</dbReference>
<dbReference type="InterPro" id="IPR017871">
    <property type="entry name" value="ABC_transporter-like_CS"/>
</dbReference>
<keyword evidence="3 5" id="KW-0067">ATP-binding</keyword>
<dbReference type="PANTHER" id="PTHR42781">
    <property type="entry name" value="SPERMIDINE/PUTRESCINE IMPORT ATP-BINDING PROTEIN POTA"/>
    <property type="match status" value="1"/>
</dbReference>
<protein>
    <submittedName>
        <fullName evidence="5">ABC transporter ATP-binding protein</fullName>
    </submittedName>
</protein>
<evidence type="ECO:0000256" key="3">
    <source>
        <dbReference type="ARBA" id="ARBA00022840"/>
    </source>
</evidence>
<dbReference type="InterPro" id="IPR027417">
    <property type="entry name" value="P-loop_NTPase"/>
</dbReference>
<dbReference type="Gene3D" id="3.40.50.300">
    <property type="entry name" value="P-loop containing nucleotide triphosphate hydrolases"/>
    <property type="match status" value="1"/>
</dbReference>
<dbReference type="PROSITE" id="PS50893">
    <property type="entry name" value="ABC_TRANSPORTER_2"/>
    <property type="match status" value="1"/>
</dbReference>
<evidence type="ECO:0000313" key="6">
    <source>
        <dbReference type="Proteomes" id="UP001172082"/>
    </source>
</evidence>
<dbReference type="InterPro" id="IPR008995">
    <property type="entry name" value="Mo/tungstate-bd_C_term_dom"/>
</dbReference>
<evidence type="ECO:0000256" key="1">
    <source>
        <dbReference type="ARBA" id="ARBA00022448"/>
    </source>
</evidence>
<feature type="domain" description="ABC transporter" evidence="4">
    <location>
        <begin position="4"/>
        <end position="238"/>
    </location>
</feature>
<keyword evidence="1" id="KW-0813">Transport</keyword>
<dbReference type="InterPro" id="IPR050093">
    <property type="entry name" value="ABC_SmlMolc_Importer"/>
</dbReference>
<sequence>MRILEVQNAFKKFSGNSLGSVQNVSFGIEEGELLALVGENGSGKTTLLRLIAGLEELDSGVIYLDQERITGPSENLVPGHPKIKMVHQAFQLSKNLTVIDNIKEVLKGYTAEYKKIRIEALLSLCKLEHLAHQKPKTLSGGEQQRLAFARAIADEPLLLLLDEPFSNLDVMQKHIIKHEVLDMIKHSGTTAILVTHDAQEALSLADGIAVIKDGQLLQYDKPEVIYRNPTSPYVAQFFGPTNIIESALLNGIIPIETGKDHTNTMICIRAEDIRITWNSSDDNLKGKVIRKDYLGAHTDLEVMINNDLKFIVRTNDQNIRLGDVLYLEMDRQKIHYFQ</sequence>
<organism evidence="5 6">
    <name type="scientific">Splendidivirga corallicola</name>
    <dbReference type="NCBI Taxonomy" id="3051826"/>
    <lineage>
        <taxon>Bacteria</taxon>
        <taxon>Pseudomonadati</taxon>
        <taxon>Bacteroidota</taxon>
        <taxon>Cytophagia</taxon>
        <taxon>Cytophagales</taxon>
        <taxon>Splendidivirgaceae</taxon>
        <taxon>Splendidivirga</taxon>
    </lineage>
</organism>
<dbReference type="Pfam" id="PF00005">
    <property type="entry name" value="ABC_tran"/>
    <property type="match status" value="1"/>
</dbReference>
<dbReference type="Pfam" id="PF08402">
    <property type="entry name" value="TOBE_2"/>
    <property type="match status" value="1"/>
</dbReference>
<evidence type="ECO:0000256" key="2">
    <source>
        <dbReference type="ARBA" id="ARBA00022741"/>
    </source>
</evidence>
<keyword evidence="6" id="KW-1185">Reference proteome</keyword>